<dbReference type="Gene3D" id="3.20.20.80">
    <property type="entry name" value="Glycosidases"/>
    <property type="match status" value="1"/>
</dbReference>
<keyword evidence="4" id="KW-0326">Glycosidase</keyword>
<dbReference type="Pfam" id="PF00128">
    <property type="entry name" value="Alpha-amylase"/>
    <property type="match status" value="1"/>
</dbReference>
<dbReference type="PANTHER" id="PTHR10357:SF179">
    <property type="entry name" value="NEUTRAL AND BASIC AMINO ACID TRANSPORT PROTEIN RBAT"/>
    <property type="match status" value="1"/>
</dbReference>
<feature type="domain" description="Glycosyl hydrolase family 13 catalytic" evidence="3">
    <location>
        <begin position="29"/>
        <end position="193"/>
    </location>
</feature>
<dbReference type="InterPro" id="IPR006047">
    <property type="entry name" value="GH13_cat_dom"/>
</dbReference>
<evidence type="ECO:0000259" key="3">
    <source>
        <dbReference type="SMART" id="SM00642"/>
    </source>
</evidence>
<evidence type="ECO:0000256" key="1">
    <source>
        <dbReference type="ARBA" id="ARBA00008061"/>
    </source>
</evidence>
<keyword evidence="5" id="KW-1185">Reference proteome</keyword>
<sequence length="193" mass="20976">MDTEVLTRGPQAVPARDDPLWWRSAVIYQVYVRSFADGNGDGTGDLAGVRAHLGYLKDLGVDAIWFNPWYPSPLADGGYDVQDYRDIDPRFGTLEEAELLIREALALGIRTIIDVVPNHISDQHPWFQAALAAGPAVPSASDSGSTPARGRTATRSRRTGCRASRARRGRARRTPTARRGSGTSTCSRPSSPT</sequence>
<accession>A0A0M2HGP1</accession>
<comment type="similarity">
    <text evidence="1">Belongs to the glycosyl hydrolase 13 family.</text>
</comment>
<evidence type="ECO:0000313" key="4">
    <source>
        <dbReference type="EMBL" id="KJL45864.1"/>
    </source>
</evidence>
<dbReference type="GO" id="GO:0004574">
    <property type="term" value="F:oligo-1,6-glucosidase activity"/>
    <property type="evidence" value="ECO:0007669"/>
    <property type="project" value="UniProtKB-EC"/>
</dbReference>
<proteinExistence type="inferred from homology"/>
<dbReference type="InterPro" id="IPR045857">
    <property type="entry name" value="O16G_dom_2"/>
</dbReference>
<comment type="caution">
    <text evidence="4">The sequence shown here is derived from an EMBL/GenBank/DDBJ whole genome shotgun (WGS) entry which is preliminary data.</text>
</comment>
<dbReference type="PANTHER" id="PTHR10357">
    <property type="entry name" value="ALPHA-AMYLASE FAMILY MEMBER"/>
    <property type="match status" value="1"/>
</dbReference>
<dbReference type="SMART" id="SM00642">
    <property type="entry name" value="Aamy"/>
    <property type="match status" value="1"/>
</dbReference>
<name>A0A0M2HGP1_MICTR</name>
<feature type="region of interest" description="Disordered" evidence="2">
    <location>
        <begin position="137"/>
        <end position="193"/>
    </location>
</feature>
<dbReference type="Gene3D" id="3.90.400.10">
    <property type="entry name" value="Oligo-1,6-glucosidase, Domain 2"/>
    <property type="match status" value="1"/>
</dbReference>
<evidence type="ECO:0000256" key="2">
    <source>
        <dbReference type="SAM" id="MobiDB-lite"/>
    </source>
</evidence>
<dbReference type="InterPro" id="IPR017853">
    <property type="entry name" value="GH"/>
</dbReference>
<dbReference type="Proteomes" id="UP000034098">
    <property type="component" value="Unassembled WGS sequence"/>
</dbReference>
<gene>
    <name evidence="4" type="primary">malL_1</name>
    <name evidence="4" type="ORF">RS82_00006</name>
</gene>
<dbReference type="EMBL" id="JYJA01000005">
    <property type="protein sequence ID" value="KJL45864.1"/>
    <property type="molecule type" value="Genomic_DNA"/>
</dbReference>
<reference evidence="4 5" key="1">
    <citation type="submission" date="2015-02" db="EMBL/GenBank/DDBJ databases">
        <title>Draft genome sequences of ten Microbacterium spp. with emphasis on heavy metal contaminated environments.</title>
        <authorList>
            <person name="Corretto E."/>
        </authorList>
    </citation>
    <scope>NUCLEOTIDE SEQUENCE [LARGE SCALE GENOMIC DNA]</scope>
    <source>
        <strain evidence="4 5">DSM 8608</strain>
    </source>
</reference>
<dbReference type="EC" id="3.2.1.10" evidence="4"/>
<dbReference type="SUPFAM" id="SSF51445">
    <property type="entry name" value="(Trans)glycosidases"/>
    <property type="match status" value="1"/>
</dbReference>
<evidence type="ECO:0000313" key="5">
    <source>
        <dbReference type="Proteomes" id="UP000034098"/>
    </source>
</evidence>
<dbReference type="GO" id="GO:0009313">
    <property type="term" value="P:oligosaccharide catabolic process"/>
    <property type="evidence" value="ECO:0007669"/>
    <property type="project" value="TreeGrafter"/>
</dbReference>
<feature type="compositionally biased region" description="Low complexity" evidence="2">
    <location>
        <begin position="137"/>
        <end position="151"/>
    </location>
</feature>
<protein>
    <submittedName>
        <fullName evidence="4">Oligo-1,6-glucosidase</fullName>
        <ecNumber evidence="4">3.2.1.10</ecNumber>
    </submittedName>
</protein>
<feature type="compositionally biased region" description="Basic residues" evidence="2">
    <location>
        <begin position="152"/>
        <end position="176"/>
    </location>
</feature>
<keyword evidence="4" id="KW-0378">Hydrolase</keyword>
<organism evidence="4 5">
    <name type="scientific">Microbacterium trichothecenolyticum</name>
    <name type="common">Aureobacterium trichothecenolyticum</name>
    <dbReference type="NCBI Taxonomy" id="69370"/>
    <lineage>
        <taxon>Bacteria</taxon>
        <taxon>Bacillati</taxon>
        <taxon>Actinomycetota</taxon>
        <taxon>Actinomycetes</taxon>
        <taxon>Micrococcales</taxon>
        <taxon>Microbacteriaceae</taxon>
        <taxon>Microbacterium</taxon>
    </lineage>
</organism>
<dbReference type="AlphaFoldDB" id="A0A0M2HGP1"/>
<dbReference type="PATRIC" id="fig|69370.6.peg.6"/>
<dbReference type="GO" id="GO:0004556">
    <property type="term" value="F:alpha-amylase activity"/>
    <property type="evidence" value="ECO:0007669"/>
    <property type="project" value="TreeGrafter"/>
</dbReference>